<dbReference type="Pfam" id="PF25984">
    <property type="entry name" value="BSH_YknX"/>
    <property type="match status" value="1"/>
</dbReference>
<dbReference type="Proteomes" id="UP000623681">
    <property type="component" value="Unassembled WGS sequence"/>
</dbReference>
<dbReference type="PANTHER" id="PTHR32347">
    <property type="entry name" value="EFFLUX SYSTEM COMPONENT YKNX-RELATED"/>
    <property type="match status" value="1"/>
</dbReference>
<dbReference type="InterPro" id="IPR011053">
    <property type="entry name" value="Single_hybrid_motif"/>
</dbReference>
<dbReference type="Gene3D" id="2.40.30.170">
    <property type="match status" value="1"/>
</dbReference>
<dbReference type="PANTHER" id="PTHR32347:SF14">
    <property type="entry name" value="EFFLUX SYSTEM COMPONENT YKNX-RELATED"/>
    <property type="match status" value="1"/>
</dbReference>
<evidence type="ECO:0000256" key="1">
    <source>
        <dbReference type="ARBA" id="ARBA00004196"/>
    </source>
</evidence>
<dbReference type="InterPro" id="IPR058639">
    <property type="entry name" value="BSH_YknX-like"/>
</dbReference>
<organism evidence="6 7">
    <name type="scientific">Clostridium paridis</name>
    <dbReference type="NCBI Taxonomy" id="2803863"/>
    <lineage>
        <taxon>Bacteria</taxon>
        <taxon>Bacillati</taxon>
        <taxon>Bacillota</taxon>
        <taxon>Clostridia</taxon>
        <taxon>Eubacteriales</taxon>
        <taxon>Clostridiaceae</taxon>
        <taxon>Clostridium</taxon>
    </lineage>
</organism>
<keyword evidence="7" id="KW-1185">Reference proteome</keyword>
<evidence type="ECO:0000313" key="6">
    <source>
        <dbReference type="EMBL" id="MBL4931236.1"/>
    </source>
</evidence>
<keyword evidence="3" id="KW-0812">Transmembrane</keyword>
<dbReference type="EMBL" id="JAESWA010000019">
    <property type="protein sequence ID" value="MBL4931236.1"/>
    <property type="molecule type" value="Genomic_DNA"/>
</dbReference>
<gene>
    <name evidence="6" type="ORF">JK634_05425</name>
</gene>
<sequence>MKKKLITWIIVVVVVGGIITVGTLGRKNKNNLVSVKTATVSQGDIKAYLSTTATIKSKNSKDYFPIQGQVKKVNVKVGDSVTKGQVLAEFDVADPNTAVKQAQLAYDNAVLTKQNQINSNDAAKNSVADVDNQISDIDKQINALKNNPSQAAQVTQLESQKATLMNKKDSLKVPFSDEQLKQADNNIALQKLSLDTAKDNLSKSKSSIIADFDGIVTAVNLTEGATSSMATQPAITIQDVNNLKAVMSVGKYDASKIKIGQDAVIKNGQSELKGKVSFIAPTAAKTASPTGADTTLNVEIDITDKPDGLKIDFDTDVDVLLGEVNNVVKVPAESIVTDKTGKTFIYTVEKNKVAEKDVTLGLQSDMEAQIVNGVQDGDKVILNPSGDIKTGELVKDSTGDGK</sequence>
<feature type="domain" description="YknX-like barrel-sandwich hybrid" evidence="4">
    <location>
        <begin position="65"/>
        <end position="237"/>
    </location>
</feature>
<keyword evidence="2" id="KW-0175">Coiled coil</keyword>
<dbReference type="GO" id="GO:0030313">
    <property type="term" value="C:cell envelope"/>
    <property type="evidence" value="ECO:0007669"/>
    <property type="project" value="UniProtKB-SubCell"/>
</dbReference>
<dbReference type="InterPro" id="IPR058637">
    <property type="entry name" value="YknX-like_C"/>
</dbReference>
<dbReference type="Pfam" id="PF25989">
    <property type="entry name" value="YknX_C"/>
    <property type="match status" value="1"/>
</dbReference>
<dbReference type="SUPFAM" id="SSF51230">
    <property type="entry name" value="Single hybrid motif"/>
    <property type="match status" value="1"/>
</dbReference>
<keyword evidence="3" id="KW-0472">Membrane</keyword>
<evidence type="ECO:0000259" key="4">
    <source>
        <dbReference type="Pfam" id="PF25984"/>
    </source>
</evidence>
<name>A0A937FGY7_9CLOT</name>
<feature type="domain" description="YknX-like C-terminal permuted SH3-like" evidence="5">
    <location>
        <begin position="327"/>
        <end position="395"/>
    </location>
</feature>
<reference evidence="6" key="1">
    <citation type="submission" date="2021-01" db="EMBL/GenBank/DDBJ databases">
        <title>Genome public.</title>
        <authorList>
            <person name="Liu C."/>
            <person name="Sun Q."/>
        </authorList>
    </citation>
    <scope>NUCLEOTIDE SEQUENCE</scope>
    <source>
        <strain evidence="6">YIM B02565</strain>
    </source>
</reference>
<evidence type="ECO:0000256" key="3">
    <source>
        <dbReference type="SAM" id="Phobius"/>
    </source>
</evidence>
<feature type="transmembrane region" description="Helical" evidence="3">
    <location>
        <begin position="6"/>
        <end position="24"/>
    </location>
</feature>
<evidence type="ECO:0000313" key="7">
    <source>
        <dbReference type="Proteomes" id="UP000623681"/>
    </source>
</evidence>
<evidence type="ECO:0000259" key="5">
    <source>
        <dbReference type="Pfam" id="PF25989"/>
    </source>
</evidence>
<protein>
    <submittedName>
        <fullName evidence="6">HlyD family efflux transporter periplasmic adaptor subunit</fullName>
    </submittedName>
</protein>
<proteinExistence type="predicted"/>
<dbReference type="RefSeq" id="WP_202766623.1">
    <property type="nucleotide sequence ID" value="NZ_JAESWA010000019.1"/>
</dbReference>
<accession>A0A937FGY7</accession>
<keyword evidence="3" id="KW-1133">Transmembrane helix</keyword>
<comment type="caution">
    <text evidence="6">The sequence shown here is derived from an EMBL/GenBank/DDBJ whole genome shotgun (WGS) entry which is preliminary data.</text>
</comment>
<dbReference type="AlphaFoldDB" id="A0A937FGY7"/>
<evidence type="ECO:0000256" key="2">
    <source>
        <dbReference type="ARBA" id="ARBA00023054"/>
    </source>
</evidence>
<comment type="subcellular location">
    <subcellularLocation>
        <location evidence="1">Cell envelope</location>
    </subcellularLocation>
</comment>
<dbReference type="Gene3D" id="2.40.420.20">
    <property type="match status" value="1"/>
</dbReference>
<dbReference type="InterPro" id="IPR050465">
    <property type="entry name" value="UPF0194_transport"/>
</dbReference>
<dbReference type="Gene3D" id="2.40.50.100">
    <property type="match status" value="1"/>
</dbReference>